<dbReference type="Proteomes" id="UP000322983">
    <property type="component" value="Chromosome"/>
</dbReference>
<gene>
    <name evidence="1" type="ORF">IC006_2011</name>
</gene>
<organism evidence="1 2">
    <name type="scientific">Sulfuracidifex tepidarius</name>
    <dbReference type="NCBI Taxonomy" id="1294262"/>
    <lineage>
        <taxon>Archaea</taxon>
        <taxon>Thermoproteota</taxon>
        <taxon>Thermoprotei</taxon>
        <taxon>Sulfolobales</taxon>
        <taxon>Sulfolobaceae</taxon>
        <taxon>Sulfuracidifex</taxon>
    </lineage>
</organism>
<proteinExistence type="predicted"/>
<dbReference type="OrthoDB" id="34497at2157"/>
<evidence type="ECO:0000313" key="1">
    <source>
        <dbReference type="EMBL" id="BBG24677.1"/>
    </source>
</evidence>
<reference evidence="1 2" key="1">
    <citation type="journal article" date="2020" name="Int. J. Syst. Evol. Microbiol.">
        <title>Sulfuracidifex tepidarius gen. nov., sp. nov. and transfer of Sulfolobus metallicus Huber and Stetter 1992 to the genus Sulfuracidifex as Sulfuracidifex metallicus comb. nov.</title>
        <authorList>
            <person name="Itoh T."/>
            <person name="Miura T."/>
            <person name="Sakai H.D."/>
            <person name="Kato S."/>
            <person name="Ohkuma M."/>
            <person name="Takashina T."/>
        </authorList>
    </citation>
    <scope>NUCLEOTIDE SEQUENCE [LARGE SCALE GENOMIC DNA]</scope>
    <source>
        <strain evidence="1 2">IC-006</strain>
    </source>
</reference>
<dbReference type="STRING" id="1294262.GCA_001316085_01682"/>
<dbReference type="EMBL" id="AP018929">
    <property type="protein sequence ID" value="BBG24677.1"/>
    <property type="molecule type" value="Genomic_DNA"/>
</dbReference>
<dbReference type="GeneID" id="41715768"/>
<dbReference type="AlphaFoldDB" id="A0A510DWU6"/>
<dbReference type="KEGG" id="step:IC006_2011"/>
<dbReference type="RefSeq" id="WP_054845957.1">
    <property type="nucleotide sequence ID" value="NZ_AP018929.1"/>
</dbReference>
<sequence length="267" mass="31203">MSSLSILSQFPELRSSVDFAVEISKELDLELVVSPYLDERIMENIIKEMEYKYADLFRQYKYSKDKFVEKVLEKDGRKTYEQNMLRFPYYGIPFSGTTKVRITEKGAIPSRAVMREGTFRLSFLNYDSYSTLEKRVQEKEEDDIKVTFQDEKIINFDRKRSIFIEPNLVTKLLSSKENVEATLWISPKTVLMLPMIGMNVYSDNSLVITRENDDIRFKIEKGKATRDDVISGNTVSLEEKARIYYDFKAKKNLQKENIINGLIAKLP</sequence>
<keyword evidence="2" id="KW-1185">Reference proteome</keyword>
<evidence type="ECO:0000313" key="2">
    <source>
        <dbReference type="Proteomes" id="UP000322983"/>
    </source>
</evidence>
<name>A0A510DWU6_9CREN</name>
<protein>
    <submittedName>
        <fullName evidence="1">Uncharacterized protein</fullName>
    </submittedName>
</protein>
<accession>A0A510DWU6</accession>